<dbReference type="OrthoDB" id="9785345at2"/>
<evidence type="ECO:0000313" key="3">
    <source>
        <dbReference type="Proteomes" id="UP000068164"/>
    </source>
</evidence>
<keyword evidence="2" id="KW-0547">Nucleotide-binding</keyword>
<name>A0A109JLV4_9HYPH</name>
<evidence type="ECO:0000313" key="2">
    <source>
        <dbReference type="EMBL" id="KWV51255.1"/>
    </source>
</evidence>
<dbReference type="AlphaFoldDB" id="A0A109JLV4"/>
<sequence length="392" mass="43115">MRRNSPSRGKLRLLLQNWSSPALFGVCGWLMSPTMASHADLAALLAGLDQGRENWRMVLTNSPAGSIHQAELTFADPVVTGTIAAGAGMVLPDGRKVAFMVKDKGHEATSDEDRVNRPAKKGRVVAVETVQPPKDFSAGSILQRTRLLFQPTFDLKDKSAFVKPKIKGKEIQIATNFYTKEPPKPDRGVSPMLAGLVTNAKADVLATAYAPSAPDYSRQSPFDSILTDKADDGRFVPQIGPRDHAWAASILAPSVFSAAEQQCLASGIYFEARGETVKGQAAVAQVILNRVRNPAYPKTICGVVYQNEDWRNRCQFSFACDNIRDRVNSQYHWRIAREVAMAVTAGKIWLPQVGSATHYHAVYVRPKWAKTMEKVGRIGLHVFYRTYGGGWS</sequence>
<dbReference type="InterPro" id="IPR011105">
    <property type="entry name" value="Cell_wall_hydrolase_SleB"/>
</dbReference>
<protein>
    <submittedName>
        <fullName evidence="2">ATP-binding protein</fullName>
    </submittedName>
</protein>
<dbReference type="Proteomes" id="UP000068164">
    <property type="component" value="Unassembled WGS sequence"/>
</dbReference>
<dbReference type="InterPro" id="IPR042047">
    <property type="entry name" value="SleB_dom1"/>
</dbReference>
<dbReference type="Pfam" id="PF07486">
    <property type="entry name" value="Hydrolase_2"/>
    <property type="match status" value="1"/>
</dbReference>
<dbReference type="EMBL" id="LNCD01000081">
    <property type="protein sequence ID" value="KWV51255.1"/>
    <property type="molecule type" value="Genomic_DNA"/>
</dbReference>
<evidence type="ECO:0000259" key="1">
    <source>
        <dbReference type="Pfam" id="PF07486"/>
    </source>
</evidence>
<gene>
    <name evidence="2" type="ORF">AS026_06440</name>
</gene>
<keyword evidence="2" id="KW-0067">ATP-binding</keyword>
<feature type="domain" description="Cell wall hydrolase SleB" evidence="1">
    <location>
        <begin position="274"/>
        <end position="384"/>
    </location>
</feature>
<accession>A0A109JLV4</accession>
<dbReference type="RefSeq" id="WP_025659422.1">
    <property type="nucleotide sequence ID" value="NZ_LNCD01000081.1"/>
</dbReference>
<organism evidence="2 3">
    <name type="scientific">Rhizobium altiplani</name>
    <dbReference type="NCBI Taxonomy" id="1864509"/>
    <lineage>
        <taxon>Bacteria</taxon>
        <taxon>Pseudomonadati</taxon>
        <taxon>Pseudomonadota</taxon>
        <taxon>Alphaproteobacteria</taxon>
        <taxon>Hyphomicrobiales</taxon>
        <taxon>Rhizobiaceae</taxon>
        <taxon>Rhizobium/Agrobacterium group</taxon>
        <taxon>Rhizobium</taxon>
    </lineage>
</organism>
<proteinExistence type="predicted"/>
<reference evidence="2 3" key="1">
    <citation type="submission" date="2015-11" db="EMBL/GenBank/DDBJ databases">
        <title>Draft Genome Sequence of the Strain BR 10423 (Rhizobium sp.) isolated from nodules of Mimosa pudica.</title>
        <authorList>
            <person name="Barauna A.C."/>
            <person name="Zilli J.E."/>
            <person name="Simoes-Araujo J.L."/>
            <person name="Reis V.M."/>
            <person name="James E.K."/>
            <person name="Reis F.B.Jr."/>
            <person name="Rouws L.F."/>
            <person name="Passos S.R."/>
            <person name="Gois S.R."/>
        </authorList>
    </citation>
    <scope>NUCLEOTIDE SEQUENCE [LARGE SCALE GENOMIC DNA]</scope>
    <source>
        <strain evidence="2 3">BR10423</strain>
    </source>
</reference>
<keyword evidence="3" id="KW-1185">Reference proteome</keyword>
<dbReference type="GO" id="GO:0005524">
    <property type="term" value="F:ATP binding"/>
    <property type="evidence" value="ECO:0007669"/>
    <property type="project" value="UniProtKB-KW"/>
</dbReference>
<dbReference type="Gene3D" id="1.10.10.2520">
    <property type="entry name" value="Cell wall hydrolase SleB, domain 1"/>
    <property type="match status" value="1"/>
</dbReference>
<dbReference type="GO" id="GO:0016787">
    <property type="term" value="F:hydrolase activity"/>
    <property type="evidence" value="ECO:0007669"/>
    <property type="project" value="InterPro"/>
</dbReference>
<comment type="caution">
    <text evidence="2">The sequence shown here is derived from an EMBL/GenBank/DDBJ whole genome shotgun (WGS) entry which is preliminary data.</text>
</comment>